<evidence type="ECO:0000313" key="2">
    <source>
        <dbReference type="EMBL" id="MBL7628831.1"/>
    </source>
</evidence>
<gene>
    <name evidence="2" type="ORF">I7412_17040</name>
</gene>
<comment type="caution">
    <text evidence="2">The sequence shown here is derived from an EMBL/GenBank/DDBJ whole genome shotgun (WGS) entry which is preliminary data.</text>
</comment>
<dbReference type="AlphaFoldDB" id="A0A937USF5"/>
<protein>
    <submittedName>
        <fullName evidence="2">Uncharacterized protein</fullName>
    </submittedName>
</protein>
<dbReference type="Proteomes" id="UP000604475">
    <property type="component" value="Unassembled WGS sequence"/>
</dbReference>
<dbReference type="RefSeq" id="WP_202999180.1">
    <property type="nucleotide sequence ID" value="NZ_JADWYU010000196.1"/>
</dbReference>
<sequence length="331" mass="33329">MSPPTPPGAARRGAADAVRRAAGRAGPVLDRLDDVAVPVAGQGLEVVVGAAAAASRVVTAHLLRLALRTRLISAPAAAAGGGEASEASNPAGAPSTGRAVLERGARIAVLGLVAMIMLSATAAMLPGLDGHPRRDHPPADPPAGLAPGGGAPETGAGGELPLVTIGPGQDGATADYLAAADLTLTGLAADAPTADLLAVVSLTGYREPLDLYSMLRLYRVTQVFFAVPGSGEVYQASIHDPEDVKTAFDARATAAAARAVSAVDAATQASSRAEADALRGYCACLFAAVVRAPAGRLVELRHDPTVRVVDVAPPGTYEHAARFIPVRPDQP</sequence>
<keyword evidence="3" id="KW-1185">Reference proteome</keyword>
<name>A0A937USF5_9ACTN</name>
<feature type="compositionally biased region" description="Gly residues" evidence="1">
    <location>
        <begin position="146"/>
        <end position="158"/>
    </location>
</feature>
<dbReference type="EMBL" id="JAEACQ010000196">
    <property type="protein sequence ID" value="MBL7628831.1"/>
    <property type="molecule type" value="Genomic_DNA"/>
</dbReference>
<evidence type="ECO:0000313" key="3">
    <source>
        <dbReference type="Proteomes" id="UP000604475"/>
    </source>
</evidence>
<proteinExistence type="predicted"/>
<reference evidence="2" key="1">
    <citation type="submission" date="2020-12" db="EMBL/GenBank/DDBJ databases">
        <title>Genomic characterization of non-nitrogen-fixing Frankia strains.</title>
        <authorList>
            <person name="Carlos-Shanley C."/>
            <person name="Guerra T."/>
            <person name="Hahn D."/>
        </authorList>
    </citation>
    <scope>NUCLEOTIDE SEQUENCE</scope>
    <source>
        <strain evidence="2">CN6</strain>
    </source>
</reference>
<feature type="region of interest" description="Disordered" evidence="1">
    <location>
        <begin position="128"/>
        <end position="164"/>
    </location>
</feature>
<organism evidence="2 3">
    <name type="scientific">Frankia nepalensis</name>
    <dbReference type="NCBI Taxonomy" id="1836974"/>
    <lineage>
        <taxon>Bacteria</taxon>
        <taxon>Bacillati</taxon>
        <taxon>Actinomycetota</taxon>
        <taxon>Actinomycetes</taxon>
        <taxon>Frankiales</taxon>
        <taxon>Frankiaceae</taxon>
        <taxon>Frankia</taxon>
    </lineage>
</organism>
<evidence type="ECO:0000256" key="1">
    <source>
        <dbReference type="SAM" id="MobiDB-lite"/>
    </source>
</evidence>
<accession>A0A937USF5</accession>